<sequence length="116" mass="13228">MIEFFDHDGQATAVSPDERTVYLWNGNAAAFIQDGRIYAYSGRFIGWVENGWIFADDGRRLLFEFDAVGGPEKPQRQSRQAPSPAKRRPEQGAPQAHLPKPAFSREWSSREFKDLI</sequence>
<organism evidence="3 4">
    <name type="scientific">Methylobacterium marchantiae</name>
    <dbReference type="NCBI Taxonomy" id="600331"/>
    <lineage>
        <taxon>Bacteria</taxon>
        <taxon>Pseudomonadati</taxon>
        <taxon>Pseudomonadota</taxon>
        <taxon>Alphaproteobacteria</taxon>
        <taxon>Hyphomicrobiales</taxon>
        <taxon>Methylobacteriaceae</taxon>
        <taxon>Methylobacterium</taxon>
    </lineage>
</organism>
<evidence type="ECO:0000256" key="1">
    <source>
        <dbReference type="SAM" id="MobiDB-lite"/>
    </source>
</evidence>
<comment type="caution">
    <text evidence="3">The sequence shown here is derived from an EMBL/GenBank/DDBJ whole genome shotgun (WGS) entry which is preliminary data.</text>
</comment>
<accession>A0ABW3X593</accession>
<feature type="domain" description="4-fold beta flower" evidence="2">
    <location>
        <begin position="3"/>
        <end position="115"/>
    </location>
</feature>
<dbReference type="Proteomes" id="UP001597176">
    <property type="component" value="Unassembled WGS sequence"/>
</dbReference>
<evidence type="ECO:0000313" key="3">
    <source>
        <dbReference type="EMBL" id="MFD1303403.1"/>
    </source>
</evidence>
<protein>
    <submittedName>
        <fullName evidence="3">4-fold beta flower protein</fullName>
    </submittedName>
</protein>
<dbReference type="EMBL" id="JBHTND010000028">
    <property type="protein sequence ID" value="MFD1303403.1"/>
    <property type="molecule type" value="Genomic_DNA"/>
</dbReference>
<dbReference type="RefSeq" id="WP_238207486.1">
    <property type="nucleotide sequence ID" value="NZ_JBHTND010000028.1"/>
</dbReference>
<gene>
    <name evidence="3" type="ORF">ACFQ4G_17660</name>
</gene>
<dbReference type="Pfam" id="PF21784">
    <property type="entry name" value="Bflower"/>
    <property type="match status" value="1"/>
</dbReference>
<feature type="region of interest" description="Disordered" evidence="1">
    <location>
        <begin position="68"/>
        <end position="116"/>
    </location>
</feature>
<reference evidence="4" key="1">
    <citation type="journal article" date="2019" name="Int. J. Syst. Evol. Microbiol.">
        <title>The Global Catalogue of Microorganisms (GCM) 10K type strain sequencing project: providing services to taxonomists for standard genome sequencing and annotation.</title>
        <authorList>
            <consortium name="The Broad Institute Genomics Platform"/>
            <consortium name="The Broad Institute Genome Sequencing Center for Infectious Disease"/>
            <person name="Wu L."/>
            <person name="Ma J."/>
        </authorList>
    </citation>
    <scope>NUCLEOTIDE SEQUENCE [LARGE SCALE GENOMIC DNA]</scope>
    <source>
        <strain evidence="4">CCUG 56108</strain>
    </source>
</reference>
<name>A0ABW3X593_9HYPH</name>
<evidence type="ECO:0000313" key="4">
    <source>
        <dbReference type="Proteomes" id="UP001597176"/>
    </source>
</evidence>
<evidence type="ECO:0000259" key="2">
    <source>
        <dbReference type="Pfam" id="PF21784"/>
    </source>
</evidence>
<feature type="compositionally biased region" description="Basic and acidic residues" evidence="1">
    <location>
        <begin position="107"/>
        <end position="116"/>
    </location>
</feature>
<keyword evidence="4" id="KW-1185">Reference proteome</keyword>
<proteinExistence type="predicted"/>
<dbReference type="InterPro" id="IPR048911">
    <property type="entry name" value="Bflower"/>
</dbReference>